<dbReference type="Pfam" id="PF17203">
    <property type="entry name" value="sCache_3_2"/>
    <property type="match status" value="1"/>
</dbReference>
<dbReference type="Pfam" id="PF13185">
    <property type="entry name" value="GAF_2"/>
    <property type="match status" value="1"/>
</dbReference>
<evidence type="ECO:0000256" key="2">
    <source>
        <dbReference type="ARBA" id="ARBA00022475"/>
    </source>
</evidence>
<dbReference type="InterPro" id="IPR043128">
    <property type="entry name" value="Rev_trsase/Diguanyl_cyclase"/>
</dbReference>
<sequence length="844" mass="91976">MQDPLHRLLLGSLRRQLVTGTVLSVALMLSALVWDLTRRQQETLLAEQANQAMGMANSTAMAGKLWLASRDVGGLQDLVQSLSNAPELRYAMVLDRRGQVLAHTEPGRRGHYLTDLPSSPQLQVQRFENHLVDVFSPVMLNNRPIGWVRVGLAGEALQERLSQLTRTGVFHVLLGTLMAAVFSVLASALLMRRGAPASGLAHGAQPGHTAQHDQDNSGAFERVMLDSVAAGVAVIDHQGTILSVNEQWRRFALGNSPQPGQAAPHTDVGTNYLQARGIAQTSANPSLALVREGVESVLAGRSTQFCLDYPAASPDQQRWFSMVVRPVHLPTHSGAVITYTDISTIKLTERLEQFRGHILELMTGDASLADLLHAMVLGVEQLHPAMLCSIVLLDDQGVHLARSIAPSLPDFYNQALVGLAIGVGQGSCGTAAATAERVIVEDIATHPYWANYKALALQAGLRACWSQPVLSSSGRVLGTFAIYHRQVHSPAPHDIALIEQSARLVSIALDQKATQDALRASEDMFRTLFETLPTGVLYENLDGVITSANPAAQRLLGLTLDQLQGTASTDPRWHAIHEDGSDFPGDQHPISRALRTGQPVRNVIMGIAVPERDYVWLLVSAMPLFKDGKLAQAYVVFEDVTDRHEMEQHVRHMAFYDALTQLPNRRLLTDRLTQAITASRRSGCYGAMMYIDLDNFKPLNDRHGHELGDLLLNELARRLKACVREVDTVARIGGDEFVVMLTDLAPDPAASCAQAQLVAAKILASLSEPYVLTFCDTGDQTRDVGHRCTASIGVTLFSHRDTSQEQILQRADTAMYQAKGEGRNRVRFFEGVGGLPLGDATKPA</sequence>
<keyword evidence="2" id="KW-1003">Cell membrane</keyword>
<dbReference type="PANTHER" id="PTHR44757:SF2">
    <property type="entry name" value="BIOFILM ARCHITECTURE MAINTENANCE PROTEIN MBAA"/>
    <property type="match status" value="1"/>
</dbReference>
<dbReference type="OrthoDB" id="9812260at2"/>
<dbReference type="PANTHER" id="PTHR44757">
    <property type="entry name" value="DIGUANYLATE CYCLASE DGCP"/>
    <property type="match status" value="1"/>
</dbReference>
<keyword evidence="9 12" id="KW-1133">Transmembrane helix</keyword>
<keyword evidence="8" id="KW-0067">ATP-binding</keyword>
<dbReference type="PROSITE" id="PS50112">
    <property type="entry name" value="PAS"/>
    <property type="match status" value="1"/>
</dbReference>
<dbReference type="SUPFAM" id="SSF55785">
    <property type="entry name" value="PYP-like sensor domain (PAS domain)"/>
    <property type="match status" value="2"/>
</dbReference>
<dbReference type="InterPro" id="IPR013656">
    <property type="entry name" value="PAS_4"/>
</dbReference>
<dbReference type="InterPro" id="IPR029787">
    <property type="entry name" value="Nucleotide_cyclase"/>
</dbReference>
<dbReference type="GO" id="GO:0005524">
    <property type="term" value="F:ATP binding"/>
    <property type="evidence" value="ECO:0007669"/>
    <property type="project" value="UniProtKB-KW"/>
</dbReference>
<dbReference type="STRING" id="28066.RF819_09050"/>
<dbReference type="Gene3D" id="3.30.450.20">
    <property type="entry name" value="PAS domain"/>
    <property type="match status" value="3"/>
</dbReference>
<dbReference type="AlphaFoldDB" id="A0A1T1ARY5"/>
<dbReference type="CDD" id="cd01949">
    <property type="entry name" value="GGDEF"/>
    <property type="match status" value="1"/>
</dbReference>
<keyword evidence="4" id="KW-0808">Transferase</keyword>
<keyword evidence="7" id="KW-0418">Kinase</keyword>
<dbReference type="InterPro" id="IPR000160">
    <property type="entry name" value="GGDEF_dom"/>
</dbReference>
<evidence type="ECO:0000256" key="6">
    <source>
        <dbReference type="ARBA" id="ARBA00022741"/>
    </source>
</evidence>
<dbReference type="Proteomes" id="UP000190750">
    <property type="component" value="Unassembled WGS sequence"/>
</dbReference>
<dbReference type="InterPro" id="IPR033463">
    <property type="entry name" value="sCache_3"/>
</dbReference>
<evidence type="ECO:0000259" key="13">
    <source>
        <dbReference type="PROSITE" id="PS50112"/>
    </source>
</evidence>
<feature type="domain" description="GGDEF" evidence="14">
    <location>
        <begin position="684"/>
        <end position="831"/>
    </location>
</feature>
<comment type="subcellular location">
    <subcellularLocation>
        <location evidence="1">Cell membrane</location>
        <topology evidence="1">Multi-pass membrane protein</topology>
    </subcellularLocation>
</comment>
<evidence type="ECO:0000256" key="12">
    <source>
        <dbReference type="SAM" id="Phobius"/>
    </source>
</evidence>
<evidence type="ECO:0000256" key="3">
    <source>
        <dbReference type="ARBA" id="ARBA00022553"/>
    </source>
</evidence>
<keyword evidence="3" id="KW-0597">Phosphoprotein</keyword>
<dbReference type="FunFam" id="3.30.70.270:FF:000001">
    <property type="entry name" value="Diguanylate cyclase domain protein"/>
    <property type="match status" value="1"/>
</dbReference>
<dbReference type="PROSITE" id="PS50887">
    <property type="entry name" value="GGDEF"/>
    <property type="match status" value="1"/>
</dbReference>
<evidence type="ECO:0000256" key="10">
    <source>
        <dbReference type="ARBA" id="ARBA00023012"/>
    </source>
</evidence>
<accession>A0A1T1ARY5</accession>
<feature type="domain" description="PAS" evidence="13">
    <location>
        <begin position="521"/>
        <end position="597"/>
    </location>
</feature>
<keyword evidence="10" id="KW-0902">Two-component regulatory system</keyword>
<evidence type="ECO:0000256" key="1">
    <source>
        <dbReference type="ARBA" id="ARBA00004651"/>
    </source>
</evidence>
<dbReference type="SUPFAM" id="SSF103190">
    <property type="entry name" value="Sensory domain-like"/>
    <property type="match status" value="1"/>
</dbReference>
<dbReference type="InterPro" id="IPR052155">
    <property type="entry name" value="Biofilm_reg_signaling"/>
</dbReference>
<keyword evidence="11 12" id="KW-0472">Membrane</keyword>
<dbReference type="InterPro" id="IPR000014">
    <property type="entry name" value="PAS"/>
</dbReference>
<dbReference type="CDD" id="cd00130">
    <property type="entry name" value="PAS"/>
    <property type="match status" value="1"/>
</dbReference>
<keyword evidence="6" id="KW-0547">Nucleotide-binding</keyword>
<keyword evidence="5 12" id="KW-0812">Transmembrane</keyword>
<protein>
    <recommendedName>
        <fullName evidence="17">Diguanylate cyclase</fullName>
    </recommendedName>
</protein>
<organism evidence="15 16">
    <name type="scientific">Rhodoferax fermentans</name>
    <dbReference type="NCBI Taxonomy" id="28066"/>
    <lineage>
        <taxon>Bacteria</taxon>
        <taxon>Pseudomonadati</taxon>
        <taxon>Pseudomonadota</taxon>
        <taxon>Betaproteobacteria</taxon>
        <taxon>Burkholderiales</taxon>
        <taxon>Comamonadaceae</taxon>
        <taxon>Rhodoferax</taxon>
    </lineage>
</organism>
<dbReference type="InterPro" id="IPR029151">
    <property type="entry name" value="Sensor-like_sf"/>
</dbReference>
<dbReference type="GO" id="GO:0005886">
    <property type="term" value="C:plasma membrane"/>
    <property type="evidence" value="ECO:0007669"/>
    <property type="project" value="UniProtKB-SubCell"/>
</dbReference>
<evidence type="ECO:0000256" key="5">
    <source>
        <dbReference type="ARBA" id="ARBA00022692"/>
    </source>
</evidence>
<dbReference type="SUPFAM" id="SSF55781">
    <property type="entry name" value="GAF domain-like"/>
    <property type="match status" value="1"/>
</dbReference>
<dbReference type="Gene3D" id="3.30.450.40">
    <property type="match status" value="1"/>
</dbReference>
<dbReference type="EMBL" id="MTJN01000002">
    <property type="protein sequence ID" value="OOV06860.1"/>
    <property type="molecule type" value="Genomic_DNA"/>
</dbReference>
<name>A0A1T1ARY5_RHOFE</name>
<evidence type="ECO:0000313" key="16">
    <source>
        <dbReference type="Proteomes" id="UP000190750"/>
    </source>
</evidence>
<evidence type="ECO:0000256" key="4">
    <source>
        <dbReference type="ARBA" id="ARBA00022679"/>
    </source>
</evidence>
<evidence type="ECO:0000256" key="8">
    <source>
        <dbReference type="ARBA" id="ARBA00022840"/>
    </source>
</evidence>
<dbReference type="InterPro" id="IPR003018">
    <property type="entry name" value="GAF"/>
</dbReference>
<evidence type="ECO:0000256" key="7">
    <source>
        <dbReference type="ARBA" id="ARBA00022777"/>
    </source>
</evidence>
<evidence type="ECO:0000256" key="11">
    <source>
        <dbReference type="ARBA" id="ARBA00023136"/>
    </source>
</evidence>
<evidence type="ECO:0000259" key="14">
    <source>
        <dbReference type="PROSITE" id="PS50887"/>
    </source>
</evidence>
<dbReference type="SMART" id="SM00065">
    <property type="entry name" value="GAF"/>
    <property type="match status" value="1"/>
</dbReference>
<comment type="caution">
    <text evidence="15">The sequence shown here is derived from an EMBL/GenBank/DDBJ whole genome shotgun (WGS) entry which is preliminary data.</text>
</comment>
<dbReference type="SUPFAM" id="SSF55073">
    <property type="entry name" value="Nucleotide cyclase"/>
    <property type="match status" value="1"/>
</dbReference>
<feature type="transmembrane region" description="Helical" evidence="12">
    <location>
        <begin position="16"/>
        <end position="34"/>
    </location>
</feature>
<dbReference type="GO" id="GO:0000160">
    <property type="term" value="P:phosphorelay signal transduction system"/>
    <property type="evidence" value="ECO:0007669"/>
    <property type="project" value="UniProtKB-KW"/>
</dbReference>
<dbReference type="SMART" id="SM00267">
    <property type="entry name" value="GGDEF"/>
    <property type="match status" value="1"/>
</dbReference>
<dbReference type="Gene3D" id="3.30.70.270">
    <property type="match status" value="1"/>
</dbReference>
<evidence type="ECO:0000256" key="9">
    <source>
        <dbReference type="ARBA" id="ARBA00022989"/>
    </source>
</evidence>
<dbReference type="GO" id="GO:0016301">
    <property type="term" value="F:kinase activity"/>
    <property type="evidence" value="ECO:0007669"/>
    <property type="project" value="UniProtKB-KW"/>
</dbReference>
<proteinExistence type="predicted"/>
<dbReference type="NCBIfam" id="TIGR00254">
    <property type="entry name" value="GGDEF"/>
    <property type="match status" value="1"/>
</dbReference>
<reference evidence="15 16" key="1">
    <citation type="submission" date="2017-01" db="EMBL/GenBank/DDBJ databases">
        <title>Genome sequencing of Rhodoferax fermentans JCM 7819.</title>
        <authorList>
            <person name="Kim Y.J."/>
            <person name="Farh M.E.-A."/>
            <person name="Yang D.-C."/>
        </authorList>
    </citation>
    <scope>NUCLEOTIDE SEQUENCE [LARGE SCALE GENOMIC DNA]</scope>
    <source>
        <strain evidence="15 16">JCM 7819</strain>
    </source>
</reference>
<dbReference type="Pfam" id="PF08448">
    <property type="entry name" value="PAS_4"/>
    <property type="match status" value="2"/>
</dbReference>
<dbReference type="RefSeq" id="WP_078364682.1">
    <property type="nucleotide sequence ID" value="NZ_MTJN01000002.1"/>
</dbReference>
<feature type="transmembrane region" description="Helical" evidence="12">
    <location>
        <begin position="169"/>
        <end position="191"/>
    </location>
</feature>
<dbReference type="Pfam" id="PF00990">
    <property type="entry name" value="GGDEF"/>
    <property type="match status" value="1"/>
</dbReference>
<dbReference type="InterPro" id="IPR029016">
    <property type="entry name" value="GAF-like_dom_sf"/>
</dbReference>
<dbReference type="SMART" id="SM00091">
    <property type="entry name" value="PAS"/>
    <property type="match status" value="2"/>
</dbReference>
<dbReference type="InterPro" id="IPR035965">
    <property type="entry name" value="PAS-like_dom_sf"/>
</dbReference>
<evidence type="ECO:0008006" key="17">
    <source>
        <dbReference type="Google" id="ProtNLM"/>
    </source>
</evidence>
<gene>
    <name evidence="15" type="ORF">RF819_09050</name>
</gene>
<dbReference type="NCBIfam" id="TIGR00229">
    <property type="entry name" value="sensory_box"/>
    <property type="match status" value="1"/>
</dbReference>
<evidence type="ECO:0000313" key="15">
    <source>
        <dbReference type="EMBL" id="OOV06860.1"/>
    </source>
</evidence>
<keyword evidence="16" id="KW-1185">Reference proteome</keyword>